<organism evidence="2 3">
    <name type="scientific">Aristolochia fimbriata</name>
    <name type="common">White veined hardy Dutchman's pipe vine</name>
    <dbReference type="NCBI Taxonomy" id="158543"/>
    <lineage>
        <taxon>Eukaryota</taxon>
        <taxon>Viridiplantae</taxon>
        <taxon>Streptophyta</taxon>
        <taxon>Embryophyta</taxon>
        <taxon>Tracheophyta</taxon>
        <taxon>Spermatophyta</taxon>
        <taxon>Magnoliopsida</taxon>
        <taxon>Magnoliidae</taxon>
        <taxon>Piperales</taxon>
        <taxon>Aristolochiaceae</taxon>
        <taxon>Aristolochia</taxon>
    </lineage>
</organism>
<feature type="compositionally biased region" description="Basic residues" evidence="1">
    <location>
        <begin position="131"/>
        <end position="152"/>
    </location>
</feature>
<sequence>MKVSPRYTWKVKHDDDPSHPTRTMRVEKCEEEAAGGRDGRVGDRGESHLSTMEKTEKRQKFYEAVMKIYFPPESDQNDLTKHKPDVLIQEDEVAAQRQEYMDMHSIPDVDDLEKESSSDDMAEPVPQKLTRAQRKRIRRRKMKESSSSRRKIIGPLLPPQHGNSLTGTSGVQKEHEDEDASSAVKTVTECLERTDGRTGSN</sequence>
<dbReference type="Proteomes" id="UP000825729">
    <property type="component" value="Unassembled WGS sequence"/>
</dbReference>
<feature type="compositionally biased region" description="Basic and acidic residues" evidence="1">
    <location>
        <begin position="11"/>
        <end position="28"/>
    </location>
</feature>
<evidence type="ECO:0000313" key="2">
    <source>
        <dbReference type="EMBL" id="KAG9440604.1"/>
    </source>
</evidence>
<dbReference type="EMBL" id="JAINDJ010000008">
    <property type="protein sequence ID" value="KAG9440604.1"/>
    <property type="molecule type" value="Genomic_DNA"/>
</dbReference>
<evidence type="ECO:0000313" key="3">
    <source>
        <dbReference type="Proteomes" id="UP000825729"/>
    </source>
</evidence>
<gene>
    <name evidence="2" type="ORF">H6P81_020769</name>
</gene>
<feature type="region of interest" description="Disordered" evidence="1">
    <location>
        <begin position="1"/>
        <end position="56"/>
    </location>
</feature>
<comment type="caution">
    <text evidence="2">The sequence shown here is derived from an EMBL/GenBank/DDBJ whole genome shotgun (WGS) entry which is preliminary data.</text>
</comment>
<feature type="compositionally biased region" description="Acidic residues" evidence="1">
    <location>
        <begin position="110"/>
        <end position="122"/>
    </location>
</feature>
<name>A0AAV7DX75_ARIFI</name>
<proteinExistence type="predicted"/>
<keyword evidence="3" id="KW-1185">Reference proteome</keyword>
<dbReference type="AlphaFoldDB" id="A0AAV7DX75"/>
<reference evidence="2 3" key="1">
    <citation type="submission" date="2021-07" db="EMBL/GenBank/DDBJ databases">
        <title>The Aristolochia fimbriata genome: insights into angiosperm evolution, floral development and chemical biosynthesis.</title>
        <authorList>
            <person name="Jiao Y."/>
        </authorList>
    </citation>
    <scope>NUCLEOTIDE SEQUENCE [LARGE SCALE GENOMIC DNA]</scope>
    <source>
        <strain evidence="2">IBCAS-2021</strain>
        <tissue evidence="2">Leaf</tissue>
    </source>
</reference>
<protein>
    <submittedName>
        <fullName evidence="2">Uncharacterized protein</fullName>
    </submittedName>
</protein>
<feature type="compositionally biased region" description="Basic and acidic residues" evidence="1">
    <location>
        <begin position="190"/>
        <end position="201"/>
    </location>
</feature>
<feature type="region of interest" description="Disordered" evidence="1">
    <location>
        <begin position="110"/>
        <end position="201"/>
    </location>
</feature>
<feature type="compositionally biased region" description="Polar residues" evidence="1">
    <location>
        <begin position="161"/>
        <end position="171"/>
    </location>
</feature>
<accession>A0AAV7DX75</accession>
<evidence type="ECO:0000256" key="1">
    <source>
        <dbReference type="SAM" id="MobiDB-lite"/>
    </source>
</evidence>
<feature type="compositionally biased region" description="Basic and acidic residues" evidence="1">
    <location>
        <begin position="34"/>
        <end position="56"/>
    </location>
</feature>